<reference evidence="1" key="1">
    <citation type="submission" date="2020-03" db="EMBL/GenBank/DDBJ databases">
        <title>Melopsittacus undulatus (budgerigar) genome, bMelUnd1, maternal haplotype with Z.</title>
        <authorList>
            <person name="Gedman G."/>
            <person name="Mountcastle J."/>
            <person name="Haase B."/>
            <person name="Formenti G."/>
            <person name="Wright T."/>
            <person name="Apodaca J."/>
            <person name="Pelan S."/>
            <person name="Chow W."/>
            <person name="Rhie A."/>
            <person name="Howe K."/>
            <person name="Fedrigo O."/>
            <person name="Jarvis E.D."/>
        </authorList>
    </citation>
    <scope>NUCLEOTIDE SEQUENCE [LARGE SCALE GENOMIC DNA]</scope>
</reference>
<dbReference type="InterPro" id="IPR016187">
    <property type="entry name" value="CTDL_fold"/>
</dbReference>
<dbReference type="Proteomes" id="UP000694405">
    <property type="component" value="Chromosome 6"/>
</dbReference>
<reference evidence="1" key="2">
    <citation type="submission" date="2025-08" db="UniProtKB">
        <authorList>
            <consortium name="Ensembl"/>
        </authorList>
    </citation>
    <scope>IDENTIFICATION</scope>
</reference>
<dbReference type="AlphaFoldDB" id="A0A8C6IN98"/>
<dbReference type="InterPro" id="IPR001304">
    <property type="entry name" value="C-type_lectin-like"/>
</dbReference>
<sequence length="168" mass="19218">MAGGLELDDLKVLSNPNCSMILCLGMDGMLAQGDYCPKGWYYYKLSCFKYFSQLQSWDEAERQCQASYAGAHLAWVEEPKEAATLQKVIFYYQHVQPVWLGLRYGQQVRLGAAGWWGPWGSRAMALIRSLCTEPGLAVGEWGQVQHHQWAAWERCPWGDLWRADPPQR</sequence>
<reference evidence="1" key="3">
    <citation type="submission" date="2025-09" db="UniProtKB">
        <authorList>
            <consortium name="Ensembl"/>
        </authorList>
    </citation>
    <scope>IDENTIFICATION</scope>
</reference>
<dbReference type="SUPFAM" id="SSF56436">
    <property type="entry name" value="C-type lectin-like"/>
    <property type="match status" value="1"/>
</dbReference>
<dbReference type="PROSITE" id="PS50041">
    <property type="entry name" value="C_TYPE_LECTIN_2"/>
    <property type="match status" value="1"/>
</dbReference>
<name>A0A8C6IN98_MELUD</name>
<dbReference type="Ensembl" id="ENSMUNT00000000551.2">
    <property type="protein sequence ID" value="ENSMUNP00000000461.2"/>
    <property type="gene ID" value="ENSMUNG00000000443.2"/>
</dbReference>
<dbReference type="InterPro" id="IPR016186">
    <property type="entry name" value="C-type_lectin-like/link_sf"/>
</dbReference>
<organism evidence="1 2">
    <name type="scientific">Melopsittacus undulatus</name>
    <name type="common">Budgerigar</name>
    <name type="synonym">Psittacus undulatus</name>
    <dbReference type="NCBI Taxonomy" id="13146"/>
    <lineage>
        <taxon>Eukaryota</taxon>
        <taxon>Metazoa</taxon>
        <taxon>Chordata</taxon>
        <taxon>Craniata</taxon>
        <taxon>Vertebrata</taxon>
        <taxon>Euteleostomi</taxon>
        <taxon>Archelosauria</taxon>
        <taxon>Archosauria</taxon>
        <taxon>Dinosauria</taxon>
        <taxon>Saurischia</taxon>
        <taxon>Theropoda</taxon>
        <taxon>Coelurosauria</taxon>
        <taxon>Aves</taxon>
        <taxon>Neognathae</taxon>
        <taxon>Neoaves</taxon>
        <taxon>Telluraves</taxon>
        <taxon>Australaves</taxon>
        <taxon>Psittaciformes</taxon>
        <taxon>Psittaculidae</taxon>
        <taxon>Melopsittacus</taxon>
    </lineage>
</organism>
<keyword evidence="2" id="KW-1185">Reference proteome</keyword>
<accession>A0A8C6IN98</accession>
<evidence type="ECO:0000313" key="2">
    <source>
        <dbReference type="Proteomes" id="UP000694405"/>
    </source>
</evidence>
<protein>
    <submittedName>
        <fullName evidence="1">Uncharacterized protein</fullName>
    </submittedName>
</protein>
<evidence type="ECO:0000313" key="1">
    <source>
        <dbReference type="Ensembl" id="ENSMUNP00000000461.2"/>
    </source>
</evidence>
<proteinExistence type="predicted"/>
<accession>A0A8V5HF85</accession>
<dbReference type="Gene3D" id="3.10.100.10">
    <property type="entry name" value="Mannose-Binding Protein A, subunit A"/>
    <property type="match status" value="1"/>
</dbReference>